<evidence type="ECO:0000313" key="6">
    <source>
        <dbReference type="EMBL" id="KAK7445083.1"/>
    </source>
</evidence>
<dbReference type="Pfam" id="PF00106">
    <property type="entry name" value="adh_short"/>
    <property type="match status" value="1"/>
</dbReference>
<evidence type="ECO:0000256" key="4">
    <source>
        <dbReference type="RuleBase" id="RU000363"/>
    </source>
</evidence>
<dbReference type="PRINTS" id="PR00081">
    <property type="entry name" value="GDHRDH"/>
</dbReference>
<dbReference type="Gene3D" id="3.40.50.720">
    <property type="entry name" value="NAD(P)-binding Rossmann-like Domain"/>
    <property type="match status" value="1"/>
</dbReference>
<name>A0ABR1J1N7_9AGAR</name>
<feature type="signal peptide" evidence="5">
    <location>
        <begin position="1"/>
        <end position="28"/>
    </location>
</feature>
<dbReference type="PANTHER" id="PTHR44229:SF4">
    <property type="entry name" value="15-HYDROXYPROSTAGLANDIN DEHYDROGENASE [NAD(+)]"/>
    <property type="match status" value="1"/>
</dbReference>
<keyword evidence="5" id="KW-0732">Signal</keyword>
<evidence type="ECO:0000256" key="2">
    <source>
        <dbReference type="ARBA" id="ARBA00022857"/>
    </source>
</evidence>
<dbReference type="SUPFAM" id="SSF51735">
    <property type="entry name" value="NAD(P)-binding Rossmann-fold domains"/>
    <property type="match status" value="1"/>
</dbReference>
<dbReference type="PROSITE" id="PS00061">
    <property type="entry name" value="ADH_SHORT"/>
    <property type="match status" value="1"/>
</dbReference>
<gene>
    <name evidence="6" type="ORF">VKT23_014944</name>
</gene>
<comment type="caution">
    <text evidence="6">The sequence shown here is derived from an EMBL/GenBank/DDBJ whole genome shotgun (WGS) entry which is preliminary data.</text>
</comment>
<feature type="chain" id="PRO_5047246557" evidence="5">
    <location>
        <begin position="29"/>
        <end position="298"/>
    </location>
</feature>
<evidence type="ECO:0000256" key="1">
    <source>
        <dbReference type="ARBA" id="ARBA00006484"/>
    </source>
</evidence>
<sequence>MWLSLQVQLPVSTLLLIWSLKLLLPASGFGLAVSKELVSRGVLVIMVDINEEECRKAASELNEKTGKIVAISAKVDTRCFEDQLTACELGKKAFGRIDYFFANAGINEDPWLPNFDPSTSSSRPITKPNTKTLEINLVGQLNTAALAFQVFERQEPNPRNGFRGKLVMTASVLGYWPSRNLPLYAASKAGIVNFVRSMAEFYENKGITVNLVAPSITATASVPPGFLDLFSDDNICPVELVVEQMISVLGSSKDNGRAISIVGREVWDHPQETCMAEKNKFIMGTIDDEVDRRLALAK</sequence>
<dbReference type="InterPro" id="IPR036291">
    <property type="entry name" value="NAD(P)-bd_dom_sf"/>
</dbReference>
<organism evidence="6 7">
    <name type="scientific">Marasmiellus scandens</name>
    <dbReference type="NCBI Taxonomy" id="2682957"/>
    <lineage>
        <taxon>Eukaryota</taxon>
        <taxon>Fungi</taxon>
        <taxon>Dikarya</taxon>
        <taxon>Basidiomycota</taxon>
        <taxon>Agaricomycotina</taxon>
        <taxon>Agaricomycetes</taxon>
        <taxon>Agaricomycetidae</taxon>
        <taxon>Agaricales</taxon>
        <taxon>Marasmiineae</taxon>
        <taxon>Omphalotaceae</taxon>
        <taxon>Marasmiellus</taxon>
    </lineage>
</organism>
<reference evidence="6 7" key="1">
    <citation type="submission" date="2024-01" db="EMBL/GenBank/DDBJ databases">
        <title>A draft genome for the cacao thread blight pathogen Marasmiellus scandens.</title>
        <authorList>
            <person name="Baruah I.K."/>
            <person name="Leung J."/>
            <person name="Bukari Y."/>
            <person name="Amoako-Attah I."/>
            <person name="Meinhardt L.W."/>
            <person name="Bailey B.A."/>
            <person name="Cohen S.P."/>
        </authorList>
    </citation>
    <scope>NUCLEOTIDE SEQUENCE [LARGE SCALE GENOMIC DNA]</scope>
    <source>
        <strain evidence="6 7">GH-19</strain>
    </source>
</reference>
<keyword evidence="2" id="KW-0521">NADP</keyword>
<accession>A0ABR1J1N7</accession>
<dbReference type="InterPro" id="IPR020904">
    <property type="entry name" value="Sc_DH/Rdtase_CS"/>
</dbReference>
<dbReference type="InterPro" id="IPR002347">
    <property type="entry name" value="SDR_fam"/>
</dbReference>
<keyword evidence="3" id="KW-0560">Oxidoreductase</keyword>
<proteinExistence type="inferred from homology"/>
<dbReference type="Proteomes" id="UP001498398">
    <property type="component" value="Unassembled WGS sequence"/>
</dbReference>
<keyword evidence="7" id="KW-1185">Reference proteome</keyword>
<evidence type="ECO:0000256" key="5">
    <source>
        <dbReference type="SAM" id="SignalP"/>
    </source>
</evidence>
<dbReference type="PRINTS" id="PR00080">
    <property type="entry name" value="SDRFAMILY"/>
</dbReference>
<evidence type="ECO:0000256" key="3">
    <source>
        <dbReference type="ARBA" id="ARBA00023002"/>
    </source>
</evidence>
<protein>
    <submittedName>
        <fullName evidence="6">Uncharacterized protein</fullName>
    </submittedName>
</protein>
<dbReference type="EMBL" id="JBANRG010000048">
    <property type="protein sequence ID" value="KAK7445083.1"/>
    <property type="molecule type" value="Genomic_DNA"/>
</dbReference>
<dbReference type="PANTHER" id="PTHR44229">
    <property type="entry name" value="15-HYDROXYPROSTAGLANDIN DEHYDROGENASE [NAD(+)]"/>
    <property type="match status" value="1"/>
</dbReference>
<evidence type="ECO:0000313" key="7">
    <source>
        <dbReference type="Proteomes" id="UP001498398"/>
    </source>
</evidence>
<comment type="similarity">
    <text evidence="1 4">Belongs to the short-chain dehydrogenases/reductases (SDR) family.</text>
</comment>